<feature type="domain" description="SH3" evidence="17">
    <location>
        <begin position="393"/>
        <end position="465"/>
    </location>
</feature>
<dbReference type="SMART" id="SM00228">
    <property type="entry name" value="PDZ"/>
    <property type="match status" value="1"/>
</dbReference>
<gene>
    <name evidence="21" type="ORF">D9C73_010365</name>
</gene>
<dbReference type="EMBL" id="CM014086">
    <property type="protein sequence ID" value="TKS75474.1"/>
    <property type="molecule type" value="Genomic_DNA"/>
</dbReference>
<dbReference type="Gene3D" id="1.10.287.650">
    <property type="entry name" value="L27 domain"/>
    <property type="match status" value="2"/>
</dbReference>
<dbReference type="InterPro" id="IPR050716">
    <property type="entry name" value="MAGUK"/>
</dbReference>
<dbReference type="FunFam" id="2.30.42.10:FF:000088">
    <property type="entry name" value="MAGUK p55 subfamily member 5"/>
    <property type="match status" value="1"/>
</dbReference>
<dbReference type="GO" id="GO:0008104">
    <property type="term" value="P:intracellular protein localization"/>
    <property type="evidence" value="ECO:0007669"/>
    <property type="project" value="UniProtKB-ARBA"/>
</dbReference>
<evidence type="ECO:0000256" key="13">
    <source>
        <dbReference type="ARBA" id="ARBA00024392"/>
    </source>
</evidence>
<dbReference type="Pfam" id="PF07653">
    <property type="entry name" value="SH3_2"/>
    <property type="match status" value="1"/>
</dbReference>
<dbReference type="InterPro" id="IPR035601">
    <property type="entry name" value="MPP5_SH3"/>
</dbReference>
<dbReference type="InterPro" id="IPR036892">
    <property type="entry name" value="L27_dom_sf"/>
</dbReference>
<reference evidence="21 22" key="1">
    <citation type="submission" date="2019-01" db="EMBL/GenBank/DDBJ databases">
        <title>Genome Assembly of Collichthys lucidus.</title>
        <authorList>
            <person name="Cai M."/>
            <person name="Xiao S."/>
        </authorList>
    </citation>
    <scope>NUCLEOTIDE SEQUENCE [LARGE SCALE GENOMIC DNA]</scope>
    <source>
        <strain evidence="21">JT15FE1705JMU</strain>
        <tissue evidence="21">Muscle</tissue>
    </source>
</reference>
<keyword evidence="12" id="KW-0472">Membrane</keyword>
<accession>A0A4U5UKS2</accession>
<dbReference type="GO" id="GO:0016324">
    <property type="term" value="C:apical plasma membrane"/>
    <property type="evidence" value="ECO:0007669"/>
    <property type="project" value="UniProtKB-SubCell"/>
</dbReference>
<feature type="region of interest" description="Disordered" evidence="16">
    <location>
        <begin position="1"/>
        <end position="25"/>
    </location>
</feature>
<dbReference type="PROSITE" id="PS50052">
    <property type="entry name" value="GUANYLATE_KINASE_2"/>
    <property type="match status" value="1"/>
</dbReference>
<keyword evidence="11" id="KW-0965">Cell junction</keyword>
<dbReference type="PROSITE" id="PS51022">
    <property type="entry name" value="L27"/>
    <property type="match status" value="1"/>
</dbReference>
<dbReference type="SMART" id="SM00072">
    <property type="entry name" value="GuKc"/>
    <property type="match status" value="1"/>
</dbReference>
<dbReference type="Pfam" id="PF02828">
    <property type="entry name" value="L27"/>
    <property type="match status" value="1"/>
</dbReference>
<dbReference type="SUPFAM" id="SSF50156">
    <property type="entry name" value="PDZ domain-like"/>
    <property type="match status" value="1"/>
</dbReference>
<keyword evidence="5" id="KW-0796">Tight junction</keyword>
<dbReference type="PANTHER" id="PTHR23122">
    <property type="entry name" value="MEMBRANE-ASSOCIATED GUANYLATE KINASE MAGUK"/>
    <property type="match status" value="1"/>
</dbReference>
<evidence type="ECO:0000256" key="1">
    <source>
        <dbReference type="ARBA" id="ARBA00004202"/>
    </source>
</evidence>
<dbReference type="SMART" id="SM00326">
    <property type="entry name" value="SH3"/>
    <property type="match status" value="1"/>
</dbReference>
<keyword evidence="8" id="KW-0677">Repeat</keyword>
<dbReference type="SUPFAM" id="SSF52540">
    <property type="entry name" value="P-loop containing nucleoside triphosphate hydrolases"/>
    <property type="match status" value="1"/>
</dbReference>
<dbReference type="CDD" id="cd06798">
    <property type="entry name" value="PDZ_MPP5-like"/>
    <property type="match status" value="1"/>
</dbReference>
<dbReference type="Gene3D" id="2.30.42.10">
    <property type="match status" value="1"/>
</dbReference>
<dbReference type="GO" id="GO:0005923">
    <property type="term" value="C:bicellular tight junction"/>
    <property type="evidence" value="ECO:0007669"/>
    <property type="project" value="UniProtKB-SubCell"/>
</dbReference>
<dbReference type="Pfam" id="PF09060">
    <property type="entry name" value="L27_N"/>
    <property type="match status" value="1"/>
</dbReference>
<dbReference type="PROSITE" id="PS50002">
    <property type="entry name" value="SH3"/>
    <property type="match status" value="1"/>
</dbReference>
<dbReference type="InterPro" id="IPR036028">
    <property type="entry name" value="SH3-like_dom_sf"/>
</dbReference>
<evidence type="ECO:0000256" key="7">
    <source>
        <dbReference type="ARBA" id="ARBA00022475"/>
    </source>
</evidence>
<dbReference type="Proteomes" id="UP000298787">
    <property type="component" value="Chromosome 9"/>
</dbReference>
<evidence type="ECO:0000256" key="8">
    <source>
        <dbReference type="ARBA" id="ARBA00022737"/>
    </source>
</evidence>
<feature type="domain" description="Guanylate kinase-like" evidence="18">
    <location>
        <begin position="524"/>
        <end position="705"/>
    </location>
</feature>
<evidence type="ECO:0000259" key="19">
    <source>
        <dbReference type="PROSITE" id="PS50106"/>
    </source>
</evidence>
<feature type="domain" description="PDZ" evidence="19">
    <location>
        <begin position="290"/>
        <end position="384"/>
    </location>
</feature>
<comment type="similarity">
    <text evidence="4">Belongs to the MAGUK family.</text>
</comment>
<evidence type="ECO:0000256" key="11">
    <source>
        <dbReference type="ARBA" id="ARBA00022949"/>
    </source>
</evidence>
<evidence type="ECO:0000256" key="5">
    <source>
        <dbReference type="ARBA" id="ARBA00022427"/>
    </source>
</evidence>
<keyword evidence="10" id="KW-0067">ATP-binding</keyword>
<dbReference type="FunFam" id="3.30.63.10:FF:000002">
    <property type="entry name" value="Guanylate kinase 1"/>
    <property type="match status" value="1"/>
</dbReference>
<evidence type="ECO:0000259" key="20">
    <source>
        <dbReference type="PROSITE" id="PS51022"/>
    </source>
</evidence>
<evidence type="ECO:0000256" key="3">
    <source>
        <dbReference type="ARBA" id="ARBA00004435"/>
    </source>
</evidence>
<dbReference type="Gene3D" id="3.40.50.300">
    <property type="entry name" value="P-loop containing nucleotide triphosphate hydrolases"/>
    <property type="match status" value="1"/>
</dbReference>
<dbReference type="InterPro" id="IPR020590">
    <property type="entry name" value="Guanylate_kinase_CS"/>
</dbReference>
<dbReference type="InterPro" id="IPR008144">
    <property type="entry name" value="Guanylate_kin-like_dom"/>
</dbReference>
<evidence type="ECO:0000256" key="9">
    <source>
        <dbReference type="ARBA" id="ARBA00022741"/>
    </source>
</evidence>
<feature type="domain" description="L27" evidence="20">
    <location>
        <begin position="197"/>
        <end position="277"/>
    </location>
</feature>
<dbReference type="GO" id="GO:0005524">
    <property type="term" value="F:ATP binding"/>
    <property type="evidence" value="ECO:0007669"/>
    <property type="project" value="UniProtKB-KW"/>
</dbReference>
<evidence type="ECO:0000256" key="4">
    <source>
        <dbReference type="ARBA" id="ARBA00007014"/>
    </source>
</evidence>
<proteinExistence type="inferred from homology"/>
<dbReference type="InterPro" id="IPR036034">
    <property type="entry name" value="PDZ_sf"/>
</dbReference>
<dbReference type="InterPro" id="IPR014775">
    <property type="entry name" value="L27_C"/>
</dbReference>
<dbReference type="PROSITE" id="PS00856">
    <property type="entry name" value="GUANYLATE_KINASE_1"/>
    <property type="match status" value="1"/>
</dbReference>
<evidence type="ECO:0000256" key="16">
    <source>
        <dbReference type="SAM" id="MobiDB-lite"/>
    </source>
</evidence>
<dbReference type="PROSITE" id="PS50106">
    <property type="entry name" value="PDZ"/>
    <property type="match status" value="1"/>
</dbReference>
<dbReference type="InterPro" id="IPR015145">
    <property type="entry name" value="L27_N"/>
</dbReference>
<protein>
    <recommendedName>
        <fullName evidence="13">Protein PALS1</fullName>
    </recommendedName>
    <alternativeName>
        <fullName evidence="14">Protein associated with Lin-7 1</fullName>
    </alternativeName>
</protein>
<sequence length="720" mass="81517">MITSHMNGYVQEASGQAKSHRERAVDCPGEETSLVKSPHGSAHMERIQHYQEELRKRREEDCRGKHDIDPNASLRLKKLSQNPKVGIDNPTFEGKEKAAKDTCSQHHAAELEELLQALMWAQYCLTDMQSQQDVELITQLLAKEDFRNAYTMYSAVSQQKSRVSPSSALTAQAEDLCQEIGWWGKLISQQPSVQSALQEGGQDLGGQKKKLQQLIQQRGPRCSAAGWGGGGDGKVQKILQSSQLKEGVELRALLTSPHLQALMQVHDSVAVQEMQAEENKTQYLGETVKLVRLEKARDTPLYFQMCVCVCVCGHQGATVRNDMDSVVVSRVVKGGAAESSGLLSEGDEILEINGISIRGKHVNEVHDLLQQMYGTLTFLLIPSSQIKPAPHRQTVMHVRAYFDYDPSDDPFVPCRELGLSFQKGDILHVISQDDPNWWQAYRDGDEDNQPLAGLIPGKSFQQQRETLKKTITERSREHQGKLWYAKKNKKQRKKATTNLSKNTDYDDILTYEEMSLYHQPANRKRPIALIGPTNSGHDELRRRLLSIEPEKFAVAVPHTTRNSRVHERNGREYHFVSRAAFETDLSSGKFIESGEYEKNLYGTSTDSVRHVVNSGRICLLCLHTRSLQVLRSSNLKPYVIFIAPPSQERLRTLLATEGKTPKPEELKEVIEKAREMEQNFSQFFDATIVNMDPEQAFHELRRLIDKLDTEPQWVPNSWLS</sequence>
<dbReference type="Pfam" id="PF00625">
    <property type="entry name" value="Guanylate_kin"/>
    <property type="match status" value="1"/>
</dbReference>
<dbReference type="InterPro" id="IPR008145">
    <property type="entry name" value="GK/Ca_channel_bsu"/>
</dbReference>
<dbReference type="STRING" id="240159.A0A4U5UKS2"/>
<keyword evidence="6 15" id="KW-0728">SH3 domain</keyword>
<evidence type="ECO:0000313" key="21">
    <source>
        <dbReference type="EMBL" id="TKS75474.1"/>
    </source>
</evidence>
<keyword evidence="9" id="KW-0547">Nucleotide-binding</keyword>
<dbReference type="FunFam" id="3.40.50.300:FF:000469">
    <property type="entry name" value="MAGUK p55 subfamily member 5"/>
    <property type="match status" value="1"/>
</dbReference>
<evidence type="ECO:0000256" key="15">
    <source>
        <dbReference type="PROSITE-ProRule" id="PRU00192"/>
    </source>
</evidence>
<dbReference type="CDD" id="cd00071">
    <property type="entry name" value="GMPK"/>
    <property type="match status" value="1"/>
</dbReference>
<dbReference type="Gene3D" id="2.30.30.40">
    <property type="entry name" value="SH3 Domains"/>
    <property type="match status" value="1"/>
</dbReference>
<organism evidence="21 22">
    <name type="scientific">Collichthys lucidus</name>
    <name type="common">Big head croaker</name>
    <name type="synonym">Sciaena lucida</name>
    <dbReference type="NCBI Taxonomy" id="240159"/>
    <lineage>
        <taxon>Eukaryota</taxon>
        <taxon>Metazoa</taxon>
        <taxon>Chordata</taxon>
        <taxon>Craniata</taxon>
        <taxon>Vertebrata</taxon>
        <taxon>Euteleostomi</taxon>
        <taxon>Actinopterygii</taxon>
        <taxon>Neopterygii</taxon>
        <taxon>Teleostei</taxon>
        <taxon>Neoteleostei</taxon>
        <taxon>Acanthomorphata</taxon>
        <taxon>Eupercaria</taxon>
        <taxon>Sciaenidae</taxon>
        <taxon>Collichthys</taxon>
    </lineage>
</organism>
<evidence type="ECO:0000259" key="17">
    <source>
        <dbReference type="PROSITE" id="PS50002"/>
    </source>
</evidence>
<evidence type="ECO:0000256" key="14">
    <source>
        <dbReference type="ARBA" id="ARBA00031033"/>
    </source>
</evidence>
<evidence type="ECO:0000256" key="12">
    <source>
        <dbReference type="ARBA" id="ARBA00023136"/>
    </source>
</evidence>
<comment type="subcellular location">
    <subcellularLocation>
        <location evidence="2">Apical cell membrane</location>
    </subcellularLocation>
    <subcellularLocation>
        <location evidence="3">Cell junction</location>
        <location evidence="3">Tight junction</location>
    </subcellularLocation>
    <subcellularLocation>
        <location evidence="1">Cell membrane</location>
        <topology evidence="1">Peripheral membrane protein</topology>
    </subcellularLocation>
</comment>
<evidence type="ECO:0000256" key="2">
    <source>
        <dbReference type="ARBA" id="ARBA00004221"/>
    </source>
</evidence>
<dbReference type="InterPro" id="IPR001452">
    <property type="entry name" value="SH3_domain"/>
</dbReference>
<dbReference type="CDD" id="cd12036">
    <property type="entry name" value="SH3_MPP5"/>
    <property type="match status" value="1"/>
</dbReference>
<evidence type="ECO:0000256" key="10">
    <source>
        <dbReference type="ARBA" id="ARBA00022840"/>
    </source>
</evidence>
<dbReference type="SUPFAM" id="SSF101288">
    <property type="entry name" value="L27 domain"/>
    <property type="match status" value="2"/>
</dbReference>
<evidence type="ECO:0000259" key="18">
    <source>
        <dbReference type="PROSITE" id="PS50052"/>
    </source>
</evidence>
<dbReference type="InterPro" id="IPR027417">
    <property type="entry name" value="P-loop_NTPase"/>
</dbReference>
<dbReference type="SUPFAM" id="SSF50044">
    <property type="entry name" value="SH3-domain"/>
    <property type="match status" value="1"/>
</dbReference>
<name>A0A4U5UKS2_COLLU</name>
<dbReference type="AlphaFoldDB" id="A0A4U5UKS2"/>
<evidence type="ECO:0000256" key="6">
    <source>
        <dbReference type="ARBA" id="ARBA00022443"/>
    </source>
</evidence>
<keyword evidence="7" id="KW-1003">Cell membrane</keyword>
<dbReference type="InterPro" id="IPR004172">
    <property type="entry name" value="L27_dom"/>
</dbReference>
<keyword evidence="22" id="KW-1185">Reference proteome</keyword>
<evidence type="ECO:0000313" key="22">
    <source>
        <dbReference type="Proteomes" id="UP000298787"/>
    </source>
</evidence>
<dbReference type="InterPro" id="IPR001478">
    <property type="entry name" value="PDZ"/>
</dbReference>
<dbReference type="Pfam" id="PF00595">
    <property type="entry name" value="PDZ"/>
    <property type="match status" value="1"/>
</dbReference>